<dbReference type="PANTHER" id="PTHR11413:SF104">
    <property type="entry name" value="CYSTEINE PROTEINASE INHIBITOR 2"/>
    <property type="match status" value="1"/>
</dbReference>
<sequence length="108" mass="12024">MADAPHNGRRRPPPPPAIGSIQDAPAGWENNLEAIELARFAVAEHNAKANALLEFETLVKARQQLVAGFMHYFTIEVKEGGVKKLFEAKVWVKTWENFKGLVEFKPAA</sequence>
<dbReference type="Pfam" id="PF16845">
    <property type="entry name" value="SQAPI"/>
    <property type="match status" value="1"/>
</dbReference>
<comment type="caution">
    <text evidence="8">The sequence shown here is derived from an EMBL/GenBank/DDBJ whole genome shotgun (WGS) entry which is preliminary data.</text>
</comment>
<proteinExistence type="inferred from homology"/>
<dbReference type="Gene3D" id="3.10.450.10">
    <property type="match status" value="1"/>
</dbReference>
<keyword evidence="9" id="KW-1185">Reference proteome</keyword>
<dbReference type="SMART" id="SM00043">
    <property type="entry name" value="CY"/>
    <property type="match status" value="1"/>
</dbReference>
<evidence type="ECO:0000256" key="1">
    <source>
        <dbReference type="ARBA" id="ARBA00007233"/>
    </source>
</evidence>
<keyword evidence="4" id="KW-0611">Plant defense</keyword>
<accession>A0AAD8X8D0</accession>
<gene>
    <name evidence="8" type="ORF">QYE76_014634</name>
</gene>
<comment type="similarity">
    <text evidence="1 5">Belongs to the cystatin family. Phytocystatin subfamily.</text>
</comment>
<organism evidence="8 9">
    <name type="scientific">Lolium multiflorum</name>
    <name type="common">Italian ryegrass</name>
    <name type="synonym">Lolium perenne subsp. multiflorum</name>
    <dbReference type="NCBI Taxonomy" id="4521"/>
    <lineage>
        <taxon>Eukaryota</taxon>
        <taxon>Viridiplantae</taxon>
        <taxon>Streptophyta</taxon>
        <taxon>Embryophyta</taxon>
        <taxon>Tracheophyta</taxon>
        <taxon>Spermatophyta</taxon>
        <taxon>Magnoliopsida</taxon>
        <taxon>Liliopsida</taxon>
        <taxon>Poales</taxon>
        <taxon>Poaceae</taxon>
        <taxon>BOP clade</taxon>
        <taxon>Pooideae</taxon>
        <taxon>Poodae</taxon>
        <taxon>Poeae</taxon>
        <taxon>Poeae Chloroplast Group 2 (Poeae type)</taxon>
        <taxon>Loliodinae</taxon>
        <taxon>Loliinae</taxon>
        <taxon>Lolium</taxon>
    </lineage>
</organism>
<dbReference type="Proteomes" id="UP001231189">
    <property type="component" value="Unassembled WGS sequence"/>
</dbReference>
<dbReference type="GO" id="GO:0006952">
    <property type="term" value="P:defense response"/>
    <property type="evidence" value="ECO:0007669"/>
    <property type="project" value="UniProtKB-KW"/>
</dbReference>
<evidence type="ECO:0000256" key="4">
    <source>
        <dbReference type="ARBA" id="ARBA00022821"/>
    </source>
</evidence>
<dbReference type="AlphaFoldDB" id="A0AAD8X8D0"/>
<dbReference type="InterPro" id="IPR018073">
    <property type="entry name" value="Prot_inh_cystat_CS"/>
</dbReference>
<dbReference type="SUPFAM" id="SSF54403">
    <property type="entry name" value="Cystatin/monellin"/>
    <property type="match status" value="1"/>
</dbReference>
<evidence type="ECO:0000259" key="7">
    <source>
        <dbReference type="SMART" id="SM00043"/>
    </source>
</evidence>
<dbReference type="EMBL" id="JAUUTY010000001">
    <property type="protein sequence ID" value="KAK1697937.1"/>
    <property type="molecule type" value="Genomic_DNA"/>
</dbReference>
<reference evidence="8" key="1">
    <citation type="submission" date="2023-07" db="EMBL/GenBank/DDBJ databases">
        <title>A chromosome-level genome assembly of Lolium multiflorum.</title>
        <authorList>
            <person name="Chen Y."/>
            <person name="Copetti D."/>
            <person name="Kolliker R."/>
            <person name="Studer B."/>
        </authorList>
    </citation>
    <scope>NUCLEOTIDE SEQUENCE</scope>
    <source>
        <strain evidence="8">02402/16</strain>
        <tissue evidence="8">Leaf</tissue>
    </source>
</reference>
<dbReference type="InterPro" id="IPR027214">
    <property type="entry name" value="Cystatin"/>
</dbReference>
<feature type="domain" description="Cystatin" evidence="7">
    <location>
        <begin position="16"/>
        <end position="107"/>
    </location>
</feature>
<dbReference type="PANTHER" id="PTHR11413">
    <property type="entry name" value="CYSTATIN FAMILY MEMBER"/>
    <property type="match status" value="1"/>
</dbReference>
<evidence type="ECO:0000313" key="9">
    <source>
        <dbReference type="Proteomes" id="UP001231189"/>
    </source>
</evidence>
<dbReference type="GO" id="GO:0004869">
    <property type="term" value="F:cysteine-type endopeptidase inhibitor activity"/>
    <property type="evidence" value="ECO:0007669"/>
    <property type="project" value="UniProtKB-KW"/>
</dbReference>
<protein>
    <recommendedName>
        <fullName evidence="5">Cysteine proteinase inhibitor</fullName>
    </recommendedName>
</protein>
<dbReference type="InterPro" id="IPR046350">
    <property type="entry name" value="Cystatin_sf"/>
</dbReference>
<dbReference type="InterPro" id="IPR000010">
    <property type="entry name" value="Cystatin_dom"/>
</dbReference>
<dbReference type="CDD" id="cd00042">
    <property type="entry name" value="CY"/>
    <property type="match status" value="1"/>
</dbReference>
<evidence type="ECO:0000313" key="8">
    <source>
        <dbReference type="EMBL" id="KAK1697937.1"/>
    </source>
</evidence>
<evidence type="ECO:0000256" key="5">
    <source>
        <dbReference type="RuleBase" id="RU362130"/>
    </source>
</evidence>
<dbReference type="PROSITE" id="PS00287">
    <property type="entry name" value="CYSTATIN"/>
    <property type="match status" value="1"/>
</dbReference>
<evidence type="ECO:0000256" key="2">
    <source>
        <dbReference type="ARBA" id="ARBA00022690"/>
    </source>
</evidence>
<evidence type="ECO:0000256" key="6">
    <source>
        <dbReference type="SAM" id="MobiDB-lite"/>
    </source>
</evidence>
<feature type="region of interest" description="Disordered" evidence="6">
    <location>
        <begin position="1"/>
        <end position="23"/>
    </location>
</feature>
<keyword evidence="2 5" id="KW-0646">Protease inhibitor</keyword>
<evidence type="ECO:0000256" key="3">
    <source>
        <dbReference type="ARBA" id="ARBA00022704"/>
    </source>
</evidence>
<name>A0AAD8X8D0_LOLMU</name>
<keyword evidence="3 5" id="KW-0789">Thiol protease inhibitor</keyword>